<dbReference type="Pfam" id="PF10613">
    <property type="entry name" value="Lig_chan-Glu_bd"/>
    <property type="match status" value="1"/>
</dbReference>
<evidence type="ECO:0000256" key="12">
    <source>
        <dbReference type="ARBA" id="ARBA00023286"/>
    </source>
</evidence>
<evidence type="ECO:0000313" key="18">
    <source>
        <dbReference type="EMBL" id="KRT79265.1"/>
    </source>
</evidence>
<keyword evidence="9" id="KW-0675">Receptor</keyword>
<dbReference type="InterPro" id="IPR015683">
    <property type="entry name" value="Ionotropic_Glu_rcpt"/>
</dbReference>
<keyword evidence="3" id="KW-1003">Cell membrane</keyword>
<evidence type="ECO:0000256" key="14">
    <source>
        <dbReference type="ARBA" id="ARBA00034104"/>
    </source>
</evidence>
<dbReference type="SUPFAM" id="SSF53850">
    <property type="entry name" value="Periplasmic binding protein-like II"/>
    <property type="match status" value="1"/>
</dbReference>
<feature type="domain" description="Ionotropic glutamate receptor C-terminal" evidence="16">
    <location>
        <begin position="423"/>
        <end position="793"/>
    </location>
</feature>
<keyword evidence="10" id="KW-0325">Glycoprotein</keyword>
<comment type="subcellular location">
    <subcellularLocation>
        <location evidence="14">Postsynaptic cell membrane</location>
        <topology evidence="14">Multi-pass membrane protein</topology>
    </subcellularLocation>
</comment>
<dbReference type="SUPFAM" id="SSF53822">
    <property type="entry name" value="Periplasmic binding protein-like I"/>
    <property type="match status" value="1"/>
</dbReference>
<dbReference type="GO" id="GO:0015276">
    <property type="term" value="F:ligand-gated monoatomic ion channel activity"/>
    <property type="evidence" value="ECO:0007669"/>
    <property type="project" value="InterPro"/>
</dbReference>
<evidence type="ECO:0000259" key="16">
    <source>
        <dbReference type="SMART" id="SM00079"/>
    </source>
</evidence>
<evidence type="ECO:0000256" key="7">
    <source>
        <dbReference type="ARBA" id="ARBA00023065"/>
    </source>
</evidence>
<dbReference type="Pfam" id="PF00060">
    <property type="entry name" value="Lig_chan"/>
    <property type="match status" value="1"/>
</dbReference>
<dbReference type="FunFam" id="1.10.287.70:FF:000010">
    <property type="entry name" value="Putative glutamate receptor ionotropic kainate 1"/>
    <property type="match status" value="1"/>
</dbReference>
<evidence type="ECO:0000256" key="6">
    <source>
        <dbReference type="ARBA" id="ARBA00023018"/>
    </source>
</evidence>
<feature type="domain" description="Ionotropic glutamate receptor L-glutamate and glycine-binding" evidence="17">
    <location>
        <begin position="433"/>
        <end position="495"/>
    </location>
</feature>
<accession>A0A0T6AW37</accession>
<dbReference type="Proteomes" id="UP000051574">
    <property type="component" value="Unassembled WGS sequence"/>
</dbReference>
<dbReference type="InterPro" id="IPR019594">
    <property type="entry name" value="Glu/Gly-bd"/>
</dbReference>
<sequence length="814" mass="92983">MNIFNVFAFLVYSFSLVYTFGVNLGIVHYEKADPWNVDILNRVDRYYKRNRDPDLPNIDFLHTNVSDILSGNNTLCELTGIGIMGLIGPTFQPVAPILQSICANLEIPYIEYTWKSKSPPQKMSINFFPESELLAKGFAALVNSMNWKSFTVLYETADGLTRLREILKGSVPKDLPVIFKQINPGDDYRIVFKQITNYTENTIIIDCELERITTILLQAREVGMLEYHHKYFLANWDAHTLNFTVFNTTANITTISLLNTSTSVLHYAVKEWNDGMRYKIRPDTVKAEQAILHDATYFFVNAFYELRVTDRATGFIPEPLYCNNENFLQTGFRTYNYMLSKSIEIVGGLAVPILFGKEAALTAPIRFDEFGRRIDFNLYSVEIIDGKKEVIADWNPSLNDTVNIHRNLSEQVVAAVENLRKIKVIVASRLGAPYLFEKKPGENGNNSSYEGYAYDLIAQLAETMNFTFEFEIYKEYGKYDPDTKSWNGLIRALLDRKAHLAICDLTITESRRSVVDFSMPFMNLGISILHRKPNVAADANKFAFMDPFDLEVWLFTVTLYLVISSVLYVICRFAPGDWENPHPCDPDPEELENIWGLKNCFWLTLGSIMTQGCDILPKGISSRMGTSMWWFFSLIMTSSYTANLAAFLTKERMGTTITGAADLAKQTKIKYGTVLNGATMFFLKNSNDSTYSRLWANMDQAKPSVFEKSNDDGVQRVLSARRQLFAFFMESSSIEYEIEKNCNLKQVGGRLDNKGYGIAMPTNAPYRSAIDQQILLFQEQGKLAELKNRWWKERVKKTVTCDVICFQNNIFPLK</sequence>
<dbReference type="FunFam" id="3.40.190.10:FF:000178">
    <property type="entry name" value="Glutamate receptor subunit"/>
    <property type="match status" value="1"/>
</dbReference>
<gene>
    <name evidence="18" type="ORF">AMK59_8574</name>
</gene>
<protein>
    <submittedName>
        <fullName evidence="18">Uncharacterized protein</fullName>
    </submittedName>
</protein>
<keyword evidence="19" id="KW-1185">Reference proteome</keyword>
<dbReference type="Gene3D" id="1.10.287.70">
    <property type="match status" value="1"/>
</dbReference>
<dbReference type="FunFam" id="3.40.190.10:FF:000061">
    <property type="entry name" value="Glutamate receptor, ionotropic kainate"/>
    <property type="match status" value="1"/>
</dbReference>
<evidence type="ECO:0000256" key="15">
    <source>
        <dbReference type="SAM" id="Phobius"/>
    </source>
</evidence>
<evidence type="ECO:0000256" key="5">
    <source>
        <dbReference type="ARBA" id="ARBA00022989"/>
    </source>
</evidence>
<keyword evidence="7" id="KW-0406">Ion transport</keyword>
<keyword evidence="12" id="KW-1071">Ligand-gated ion channel</keyword>
<reference evidence="18 19" key="1">
    <citation type="submission" date="2015-09" db="EMBL/GenBank/DDBJ databases">
        <title>Draft genome of the scarab beetle Oryctes borbonicus.</title>
        <authorList>
            <person name="Meyer J.M."/>
            <person name="Markov G.V."/>
            <person name="Baskaran P."/>
            <person name="Herrmann M."/>
            <person name="Sommer R.J."/>
            <person name="Roedelsperger C."/>
        </authorList>
    </citation>
    <scope>NUCLEOTIDE SEQUENCE [LARGE SCALE GENOMIC DNA]</scope>
    <source>
        <strain evidence="18">OB123</strain>
        <tissue evidence="18">Whole animal</tissue>
    </source>
</reference>
<dbReference type="InterPro" id="IPR001828">
    <property type="entry name" value="ANF_lig-bd_rcpt"/>
</dbReference>
<comment type="caution">
    <text evidence="18">The sequence shown here is derived from an EMBL/GenBank/DDBJ whole genome shotgun (WGS) entry which is preliminary data.</text>
</comment>
<organism evidence="18 19">
    <name type="scientific">Oryctes borbonicus</name>
    <dbReference type="NCBI Taxonomy" id="1629725"/>
    <lineage>
        <taxon>Eukaryota</taxon>
        <taxon>Metazoa</taxon>
        <taxon>Ecdysozoa</taxon>
        <taxon>Arthropoda</taxon>
        <taxon>Hexapoda</taxon>
        <taxon>Insecta</taxon>
        <taxon>Pterygota</taxon>
        <taxon>Neoptera</taxon>
        <taxon>Endopterygota</taxon>
        <taxon>Coleoptera</taxon>
        <taxon>Polyphaga</taxon>
        <taxon>Scarabaeiformia</taxon>
        <taxon>Scarabaeidae</taxon>
        <taxon>Dynastinae</taxon>
        <taxon>Oryctes</taxon>
    </lineage>
</organism>
<evidence type="ECO:0000259" key="17">
    <source>
        <dbReference type="SMART" id="SM00918"/>
    </source>
</evidence>
<name>A0A0T6AW37_9SCAR</name>
<dbReference type="InterPro" id="IPR028082">
    <property type="entry name" value="Peripla_BP_I"/>
</dbReference>
<evidence type="ECO:0000256" key="1">
    <source>
        <dbReference type="ARBA" id="ARBA00008685"/>
    </source>
</evidence>
<dbReference type="CDD" id="cd06382">
    <property type="entry name" value="PBP1_iGluR_Kainate"/>
    <property type="match status" value="1"/>
</dbReference>
<dbReference type="EMBL" id="LJIG01022684">
    <property type="protein sequence ID" value="KRT79265.1"/>
    <property type="molecule type" value="Genomic_DNA"/>
</dbReference>
<evidence type="ECO:0000256" key="3">
    <source>
        <dbReference type="ARBA" id="ARBA00022475"/>
    </source>
</evidence>
<keyword evidence="13" id="KW-0407">Ion channel</keyword>
<comment type="similarity">
    <text evidence="1">Belongs to the glutamate-gated ion channel (TC 1.A.10.1) family.</text>
</comment>
<dbReference type="SMART" id="SM00079">
    <property type="entry name" value="PBPe"/>
    <property type="match status" value="1"/>
</dbReference>
<dbReference type="Gene3D" id="3.40.190.10">
    <property type="entry name" value="Periplasmic binding protein-like II"/>
    <property type="match status" value="1"/>
</dbReference>
<evidence type="ECO:0000256" key="11">
    <source>
        <dbReference type="ARBA" id="ARBA00023257"/>
    </source>
</evidence>
<evidence type="ECO:0000313" key="19">
    <source>
        <dbReference type="Proteomes" id="UP000051574"/>
    </source>
</evidence>
<evidence type="ECO:0000256" key="9">
    <source>
        <dbReference type="ARBA" id="ARBA00023170"/>
    </source>
</evidence>
<keyword evidence="11" id="KW-0628">Postsynaptic cell membrane</keyword>
<dbReference type="GO" id="GO:0045211">
    <property type="term" value="C:postsynaptic membrane"/>
    <property type="evidence" value="ECO:0007669"/>
    <property type="project" value="UniProtKB-SubCell"/>
</dbReference>
<dbReference type="InterPro" id="IPR001320">
    <property type="entry name" value="Iontro_rcpt_C"/>
</dbReference>
<dbReference type="OrthoDB" id="5984008at2759"/>
<feature type="transmembrane region" description="Helical" evidence="15">
    <location>
        <begin position="628"/>
        <end position="648"/>
    </location>
</feature>
<evidence type="ECO:0000256" key="10">
    <source>
        <dbReference type="ARBA" id="ARBA00023180"/>
    </source>
</evidence>
<dbReference type="Gene3D" id="3.40.50.2300">
    <property type="match status" value="2"/>
</dbReference>
<evidence type="ECO:0000256" key="2">
    <source>
        <dbReference type="ARBA" id="ARBA00022448"/>
    </source>
</evidence>
<feature type="transmembrane region" description="Helical" evidence="15">
    <location>
        <begin position="6"/>
        <end position="26"/>
    </location>
</feature>
<keyword evidence="2" id="KW-0813">Transport</keyword>
<feature type="transmembrane region" description="Helical" evidence="15">
    <location>
        <begin position="550"/>
        <end position="570"/>
    </location>
</feature>
<keyword evidence="6" id="KW-0770">Synapse</keyword>
<keyword evidence="8 15" id="KW-0472">Membrane</keyword>
<dbReference type="AlphaFoldDB" id="A0A0T6AW37"/>
<dbReference type="SUPFAM" id="SSF81324">
    <property type="entry name" value="Voltage-gated potassium channels"/>
    <property type="match status" value="1"/>
</dbReference>
<keyword evidence="5 15" id="KW-1133">Transmembrane helix</keyword>
<dbReference type="PANTHER" id="PTHR18966">
    <property type="entry name" value="IONOTROPIC GLUTAMATE RECEPTOR"/>
    <property type="match status" value="1"/>
</dbReference>
<dbReference type="SMART" id="SM00918">
    <property type="entry name" value="Lig_chan-Glu_bd"/>
    <property type="match status" value="1"/>
</dbReference>
<proteinExistence type="inferred from homology"/>
<evidence type="ECO:0000256" key="8">
    <source>
        <dbReference type="ARBA" id="ARBA00023136"/>
    </source>
</evidence>
<evidence type="ECO:0000256" key="13">
    <source>
        <dbReference type="ARBA" id="ARBA00023303"/>
    </source>
</evidence>
<dbReference type="Pfam" id="PF01094">
    <property type="entry name" value="ANF_receptor"/>
    <property type="match status" value="1"/>
</dbReference>
<keyword evidence="4 15" id="KW-0812">Transmembrane</keyword>
<evidence type="ECO:0000256" key="4">
    <source>
        <dbReference type="ARBA" id="ARBA00022692"/>
    </source>
</evidence>